<keyword evidence="2" id="KW-1185">Reference proteome</keyword>
<reference evidence="1 2" key="1">
    <citation type="journal article" date="2022" name="Int. J. Syst. Evol. Microbiol.">
        <title>Noviherbaspirillum aridicola sp. nov., isolated from an arid soil in Pakistan.</title>
        <authorList>
            <person name="Khan I.U."/>
            <person name="Saqib M."/>
            <person name="Amin A."/>
            <person name="Hussain F."/>
            <person name="Li L."/>
            <person name="Liu Y.H."/>
            <person name="Fang B.Z."/>
            <person name="Ahmed I."/>
            <person name="Li W.J."/>
        </authorList>
    </citation>
    <scope>NUCLEOTIDE SEQUENCE [LARGE SCALE GENOMIC DNA]</scope>
    <source>
        <strain evidence="1 2">NCCP-691</strain>
    </source>
</reference>
<gene>
    <name evidence="1" type="ORF">NCCP691_36300</name>
</gene>
<dbReference type="EMBL" id="BPMK01000018">
    <property type="protein sequence ID" value="GIZ53616.1"/>
    <property type="molecule type" value="Genomic_DNA"/>
</dbReference>
<dbReference type="RefSeq" id="WP_220810028.1">
    <property type="nucleotide sequence ID" value="NZ_BPMK01000018.1"/>
</dbReference>
<dbReference type="Proteomes" id="UP000887222">
    <property type="component" value="Unassembled WGS sequence"/>
</dbReference>
<protein>
    <submittedName>
        <fullName evidence="1">Uncharacterized protein</fullName>
    </submittedName>
</protein>
<accession>A0ABQ4Q9G1</accession>
<evidence type="ECO:0000313" key="2">
    <source>
        <dbReference type="Proteomes" id="UP000887222"/>
    </source>
</evidence>
<proteinExistence type="predicted"/>
<organism evidence="1 2">
    <name type="scientific">Noviherbaspirillum aridicola</name>
    <dbReference type="NCBI Taxonomy" id="2849687"/>
    <lineage>
        <taxon>Bacteria</taxon>
        <taxon>Pseudomonadati</taxon>
        <taxon>Pseudomonadota</taxon>
        <taxon>Betaproteobacteria</taxon>
        <taxon>Burkholderiales</taxon>
        <taxon>Oxalobacteraceae</taxon>
        <taxon>Noviherbaspirillum</taxon>
    </lineage>
</organism>
<evidence type="ECO:0000313" key="1">
    <source>
        <dbReference type="EMBL" id="GIZ53616.1"/>
    </source>
</evidence>
<comment type="caution">
    <text evidence="1">The sequence shown here is derived from an EMBL/GenBank/DDBJ whole genome shotgun (WGS) entry which is preliminary data.</text>
</comment>
<sequence>MQQNQIRDEFASIKRRIDSAATACQVSSAVPEELRRSLGELGRESDEMRQIIDTEDNDNRIRACVDRLEKLGDRAMQACSQDSNIDPAVQNEVREAHDAISALKHRLH</sequence>
<name>A0ABQ4Q9G1_9BURK</name>